<keyword evidence="3" id="KW-0326">Glycosidase</keyword>
<dbReference type="Pfam" id="PF16355">
    <property type="entry name" value="DUF4982"/>
    <property type="match status" value="1"/>
</dbReference>
<keyword evidence="6" id="KW-1185">Reference proteome</keyword>
<dbReference type="Pfam" id="PF00754">
    <property type="entry name" value="F5_F8_type_C"/>
    <property type="match status" value="1"/>
</dbReference>
<dbReference type="InterPro" id="IPR008979">
    <property type="entry name" value="Galactose-bd-like_sf"/>
</dbReference>
<dbReference type="InterPro" id="IPR006103">
    <property type="entry name" value="Glyco_hydro_2_cat"/>
</dbReference>
<evidence type="ECO:0000259" key="4">
    <source>
        <dbReference type="PROSITE" id="PS50022"/>
    </source>
</evidence>
<comment type="similarity">
    <text evidence="1">Belongs to the glycosyl hydrolase 2 family.</text>
</comment>
<dbReference type="SUPFAM" id="SSF51445">
    <property type="entry name" value="(Trans)glycosidases"/>
    <property type="match status" value="1"/>
</dbReference>
<dbReference type="SUPFAM" id="SSF49785">
    <property type="entry name" value="Galactose-binding domain-like"/>
    <property type="match status" value="1"/>
</dbReference>
<dbReference type="Proteomes" id="UP000183200">
    <property type="component" value="Unassembled WGS sequence"/>
</dbReference>
<evidence type="ECO:0000313" key="5">
    <source>
        <dbReference type="EMBL" id="SDN58473.1"/>
    </source>
</evidence>
<dbReference type="Gene3D" id="2.60.120.260">
    <property type="entry name" value="Galactose-binding domain-like"/>
    <property type="match status" value="1"/>
</dbReference>
<dbReference type="InterPro" id="IPR000421">
    <property type="entry name" value="FA58C"/>
</dbReference>
<dbReference type="PROSITE" id="PS00719">
    <property type="entry name" value="GLYCOSYL_HYDROL_F2_1"/>
    <property type="match status" value="1"/>
</dbReference>
<feature type="domain" description="F5/8 type C" evidence="4">
    <location>
        <begin position="481"/>
        <end position="576"/>
    </location>
</feature>
<evidence type="ECO:0000256" key="1">
    <source>
        <dbReference type="ARBA" id="ARBA00007401"/>
    </source>
</evidence>
<organism evidence="5 6">
    <name type="scientific">Pedobacter steynii</name>
    <dbReference type="NCBI Taxonomy" id="430522"/>
    <lineage>
        <taxon>Bacteria</taxon>
        <taxon>Pseudomonadati</taxon>
        <taxon>Bacteroidota</taxon>
        <taxon>Sphingobacteriia</taxon>
        <taxon>Sphingobacteriales</taxon>
        <taxon>Sphingobacteriaceae</taxon>
        <taxon>Pedobacter</taxon>
    </lineage>
</organism>
<evidence type="ECO:0000256" key="2">
    <source>
        <dbReference type="ARBA" id="ARBA00022801"/>
    </source>
</evidence>
<evidence type="ECO:0000313" key="6">
    <source>
        <dbReference type="Proteomes" id="UP000183200"/>
    </source>
</evidence>
<evidence type="ECO:0000256" key="3">
    <source>
        <dbReference type="ARBA" id="ARBA00023295"/>
    </source>
</evidence>
<dbReference type="InterPro" id="IPR017853">
    <property type="entry name" value="GH"/>
</dbReference>
<dbReference type="InterPro" id="IPR013783">
    <property type="entry name" value="Ig-like_fold"/>
</dbReference>
<dbReference type="InterPro" id="IPR051913">
    <property type="entry name" value="GH2_Domain-Containing"/>
</dbReference>
<sequence>MQYRDAKLIKAGGFNSVRAAHYPASPAFLDACDEIGLLVIQCQPGWQFYNPDPVFVQRSFQDIREMVRRDRNRPSVFLWETSLNESPTPATWMKEAVAIAHQEMPGNQFYTADDMNSRSKGIYDVLYKVVNPDGTDPMPDSPSLTREWGDAWFSDASKENSLRASRIYSEKGMINQARLRQNALNGETSEAKGGYWDHAGLDANPRMGGYFLWSFNDYTRGSDAITAFSGVVDIDRSAKFGYYQMQSMERPNKSNPAIVFIASYNNRSDLDSSIMVFSNCDAVKLYRNGQFVRQMTRAENAGTAPHIFSKGGSPYYIFHLESYQAGELKAEGLMNGKVVTQHQICTPEKPDHLEIVLAAEGTPILADGSEMIPVYIKVVDHKGTIIANKMGLESFDIELEVTGEGSLIGETIPEVKLQPTEGGLAYALIRSTKKAGKITIKAKSKNLKPATLSFNSLASPANFVPDGSHPVWNSIHEHTADTPINVDVQGPDARKKLDLKNATISAVNSPSAQTKQIIDDDLNTVWQAESMPLPIVLLIDLKQEYQLSDYQIFWGKDSDWYQHSIMVSEDNLNWTSQVQNSEISGQDYAPKKLKSSKVRYLKLTISSIRPEKSRMAIREILLFTKTP</sequence>
<dbReference type="PROSITE" id="PS50022">
    <property type="entry name" value="FA58C_3"/>
    <property type="match status" value="1"/>
</dbReference>
<dbReference type="GO" id="GO:0005975">
    <property type="term" value="P:carbohydrate metabolic process"/>
    <property type="evidence" value="ECO:0007669"/>
    <property type="project" value="InterPro"/>
</dbReference>
<accession>A0A1H0CKV1</accession>
<dbReference type="InterPro" id="IPR040605">
    <property type="entry name" value="Glyco_hydro2_dom5"/>
</dbReference>
<gene>
    <name evidence="5" type="ORF">SAMN05421820_108148</name>
</gene>
<dbReference type="EMBL" id="FNGY01000008">
    <property type="protein sequence ID" value="SDN58473.1"/>
    <property type="molecule type" value="Genomic_DNA"/>
</dbReference>
<proteinExistence type="inferred from homology"/>
<dbReference type="InterPro" id="IPR032311">
    <property type="entry name" value="DUF4982"/>
</dbReference>
<dbReference type="Pfam" id="PF02836">
    <property type="entry name" value="Glyco_hydro_2_C"/>
    <property type="match status" value="1"/>
</dbReference>
<dbReference type="OrthoDB" id="9801077at2"/>
<protein>
    <submittedName>
        <fullName evidence="5">Beta-galactosidase</fullName>
    </submittedName>
</protein>
<reference evidence="6" key="1">
    <citation type="submission" date="2016-10" db="EMBL/GenBank/DDBJ databases">
        <authorList>
            <person name="Varghese N."/>
            <person name="Submissions S."/>
        </authorList>
    </citation>
    <scope>NUCLEOTIDE SEQUENCE [LARGE SCALE GENOMIC DNA]</scope>
    <source>
        <strain evidence="6">DSM 19110</strain>
    </source>
</reference>
<dbReference type="InterPro" id="IPR023230">
    <property type="entry name" value="Glyco_hydro_2_CS"/>
</dbReference>
<dbReference type="AlphaFoldDB" id="A0A1H0CKV1"/>
<dbReference type="Gene3D" id="2.60.40.10">
    <property type="entry name" value="Immunoglobulins"/>
    <property type="match status" value="2"/>
</dbReference>
<dbReference type="Pfam" id="PF18565">
    <property type="entry name" value="Glyco_hydro2_C5"/>
    <property type="match status" value="1"/>
</dbReference>
<keyword evidence="2" id="KW-0378">Hydrolase</keyword>
<name>A0A1H0CKV1_9SPHI</name>
<dbReference type="PANTHER" id="PTHR42732">
    <property type="entry name" value="BETA-GALACTOSIDASE"/>
    <property type="match status" value="1"/>
</dbReference>
<dbReference type="GO" id="GO:0004553">
    <property type="term" value="F:hydrolase activity, hydrolyzing O-glycosyl compounds"/>
    <property type="evidence" value="ECO:0007669"/>
    <property type="project" value="InterPro"/>
</dbReference>
<dbReference type="Gene3D" id="3.20.20.80">
    <property type="entry name" value="Glycosidases"/>
    <property type="match status" value="1"/>
</dbReference>
<dbReference type="PANTHER" id="PTHR42732:SF1">
    <property type="entry name" value="BETA-MANNOSIDASE"/>
    <property type="match status" value="1"/>
</dbReference>